<comment type="caution">
    <text evidence="2">The sequence shown here is derived from an EMBL/GenBank/DDBJ whole genome shotgun (WGS) entry which is preliminary data.</text>
</comment>
<feature type="region of interest" description="Disordered" evidence="1">
    <location>
        <begin position="498"/>
        <end position="551"/>
    </location>
</feature>
<dbReference type="SUPFAM" id="SSF55961">
    <property type="entry name" value="Bet v1-like"/>
    <property type="match status" value="1"/>
</dbReference>
<keyword evidence="3" id="KW-1185">Reference proteome</keyword>
<dbReference type="PANTHER" id="PTHR34560:SF1">
    <property type="entry name" value="START DOMAIN-CONTAINING PROTEIN"/>
    <property type="match status" value="1"/>
</dbReference>
<dbReference type="EMBL" id="NKXS01004085">
    <property type="protein sequence ID" value="PIN07469.1"/>
    <property type="molecule type" value="Genomic_DNA"/>
</dbReference>
<dbReference type="PANTHER" id="PTHR34560">
    <property type="entry name" value="POLYKETIDE CYCLASE/DEHYDRASE/LIPID TRANSPORT SUPERFAMILY PROTEIN"/>
    <property type="match status" value="1"/>
</dbReference>
<dbReference type="AlphaFoldDB" id="A0A2G9GQB2"/>
<dbReference type="Gene3D" id="3.30.530.20">
    <property type="match status" value="1"/>
</dbReference>
<feature type="compositionally biased region" description="Polar residues" evidence="1">
    <location>
        <begin position="539"/>
        <end position="551"/>
    </location>
</feature>
<dbReference type="Proteomes" id="UP000231279">
    <property type="component" value="Unassembled WGS sequence"/>
</dbReference>
<dbReference type="InterPro" id="IPR023393">
    <property type="entry name" value="START-like_dom_sf"/>
</dbReference>
<evidence type="ECO:0008006" key="4">
    <source>
        <dbReference type="Google" id="ProtNLM"/>
    </source>
</evidence>
<proteinExistence type="predicted"/>
<reference evidence="3" key="1">
    <citation type="journal article" date="2018" name="Gigascience">
        <title>Genome assembly of the Pink Ipe (Handroanthus impetiginosus, Bignoniaceae), a highly valued, ecologically keystone Neotropical timber forest tree.</title>
        <authorList>
            <person name="Silva-Junior O.B."/>
            <person name="Grattapaglia D."/>
            <person name="Novaes E."/>
            <person name="Collevatti R.G."/>
        </authorList>
    </citation>
    <scope>NUCLEOTIDE SEQUENCE [LARGE SCALE GENOMIC DNA]</scope>
    <source>
        <strain evidence="3">cv. UFG-1</strain>
    </source>
</reference>
<sequence length="596" mass="67707">MEGKGTISDYRGKLDKTLASPDLINDEILQTLVRNQILQSSHLQSEEHVETIVEQRSKEVSNFLSMLRSSSENEVERTKSNDESHGGWKVCRSIDVLICIYMYIWLKHDTEEFRVMYREGPAGTPFHTLLVEGYVDGPLDVCLCISWESGLYTKWWPQTSIPTFKVVSSKCLQRVRHGEQISLVREALIHYFAFEYFQDDLLVVLLNSLSLLCKNKRNLIYSQISDSEKIDRRTHGFTREGIPDAEDVIRIDVIGGFALQKVSADRSYFRTIANMDIKLDFVPPALINFVSRQLIGSGFKLYKKEMVIIFLHDLLQEVASVSKGDEKFLEALKDPLYTCIREALNSRNVNASCMLRDDNDEEVMVLRGRNELNDIEENVVQGSGSVDNCTLISSNYSTDRTMEKLKGRKGEFVVGTKGEEAMKTSTGRKKVPISPKVEQTLETLEKAIYIFREQNKLKLSDPKKEVVEESFSSEAANEMSRKNGSCAEFSRIGSQELNSLGPRISSENHASRHKGSNSYTRETNQNKIVPASLDEDRSSPSNLHSSINQQTRSTVLETATMNYNPSADANSINGNRMPKRKNKRSMFCCFHYISEL</sequence>
<accession>A0A2G9GQB2</accession>
<evidence type="ECO:0000313" key="3">
    <source>
        <dbReference type="Proteomes" id="UP000231279"/>
    </source>
</evidence>
<protein>
    <recommendedName>
        <fullName evidence="4">START domain-containing protein</fullName>
    </recommendedName>
</protein>
<name>A0A2G9GQB2_9LAMI</name>
<evidence type="ECO:0000313" key="2">
    <source>
        <dbReference type="EMBL" id="PIN07469.1"/>
    </source>
</evidence>
<organism evidence="2 3">
    <name type="scientific">Handroanthus impetiginosus</name>
    <dbReference type="NCBI Taxonomy" id="429701"/>
    <lineage>
        <taxon>Eukaryota</taxon>
        <taxon>Viridiplantae</taxon>
        <taxon>Streptophyta</taxon>
        <taxon>Embryophyta</taxon>
        <taxon>Tracheophyta</taxon>
        <taxon>Spermatophyta</taxon>
        <taxon>Magnoliopsida</taxon>
        <taxon>eudicotyledons</taxon>
        <taxon>Gunneridae</taxon>
        <taxon>Pentapetalae</taxon>
        <taxon>asterids</taxon>
        <taxon>lamiids</taxon>
        <taxon>Lamiales</taxon>
        <taxon>Bignoniaceae</taxon>
        <taxon>Crescentiina</taxon>
        <taxon>Tabebuia alliance</taxon>
        <taxon>Handroanthus</taxon>
    </lineage>
</organism>
<feature type="compositionally biased region" description="Polar residues" evidence="1">
    <location>
        <begin position="516"/>
        <end position="527"/>
    </location>
</feature>
<dbReference type="OrthoDB" id="17317at2759"/>
<evidence type="ECO:0000256" key="1">
    <source>
        <dbReference type="SAM" id="MobiDB-lite"/>
    </source>
</evidence>
<dbReference type="STRING" id="429701.A0A2G9GQB2"/>
<gene>
    <name evidence="2" type="ORF">CDL12_19967</name>
</gene>